<evidence type="ECO:0000313" key="2">
    <source>
        <dbReference type="Proteomes" id="UP001177260"/>
    </source>
</evidence>
<accession>A0ACC3BCA1</accession>
<protein>
    <submittedName>
        <fullName evidence="1">Uncharacterized protein</fullName>
    </submittedName>
</protein>
<reference evidence="1 2" key="1">
    <citation type="journal article" date="2023" name="ACS Omega">
        <title>Identification of the Neoaspergillic Acid Biosynthesis Gene Cluster by Establishing an In Vitro CRISPR-Ribonucleoprotein Genetic System in Aspergillus melleus.</title>
        <authorList>
            <person name="Yuan B."/>
            <person name="Grau M.F."/>
            <person name="Murata R.M."/>
            <person name="Torok T."/>
            <person name="Venkateswaran K."/>
            <person name="Stajich J.E."/>
            <person name="Wang C.C.C."/>
        </authorList>
    </citation>
    <scope>NUCLEOTIDE SEQUENCE [LARGE SCALE GENOMIC DNA]</scope>
    <source>
        <strain evidence="1 2">IMV 1140</strain>
    </source>
</reference>
<organism evidence="1 2">
    <name type="scientific">Aspergillus melleus</name>
    <dbReference type="NCBI Taxonomy" id="138277"/>
    <lineage>
        <taxon>Eukaryota</taxon>
        <taxon>Fungi</taxon>
        <taxon>Dikarya</taxon>
        <taxon>Ascomycota</taxon>
        <taxon>Pezizomycotina</taxon>
        <taxon>Eurotiomycetes</taxon>
        <taxon>Eurotiomycetidae</taxon>
        <taxon>Eurotiales</taxon>
        <taxon>Aspergillaceae</taxon>
        <taxon>Aspergillus</taxon>
        <taxon>Aspergillus subgen. Circumdati</taxon>
    </lineage>
</organism>
<gene>
    <name evidence="1" type="ORF">N8T08_010733</name>
</gene>
<name>A0ACC3BCA1_9EURO</name>
<keyword evidence="2" id="KW-1185">Reference proteome</keyword>
<proteinExistence type="predicted"/>
<sequence>MHEAWSSFGIIVRQAQALRLQRKSTAPCTNHVDYEYRKRVFWSIYTYDRILSSIFGRPCALHDDDIDQEECALANDEGITVSECRTLEQGNFCSAAALIHYAQLARMLGRILREFYSPVAKRYSFHTLQQMASEIERDLGDWQDNLPVYLNYVSLPSSAMSTMTQRQTCTLKLTFAHTMLLLYRPFLLHWIRASDQISTNLESWFKHCGNKSVEAASMVVAECRDLYERGLFSRLFWLVNYVQFASIGTLYMYSCLWPHSSNVRATADEALAQFPTGVEGDLVGQRYLEILKELQEVTKGFNIGNVALDDQTILQSGDSFANEMPVFDGMLMSYGDPWGVGLFEATSLIDSL</sequence>
<evidence type="ECO:0000313" key="1">
    <source>
        <dbReference type="EMBL" id="KAK1148095.1"/>
    </source>
</evidence>
<dbReference type="Proteomes" id="UP001177260">
    <property type="component" value="Unassembled WGS sequence"/>
</dbReference>
<dbReference type="EMBL" id="JAOPJF010000009">
    <property type="protein sequence ID" value="KAK1148095.1"/>
    <property type="molecule type" value="Genomic_DNA"/>
</dbReference>
<comment type="caution">
    <text evidence="1">The sequence shown here is derived from an EMBL/GenBank/DDBJ whole genome shotgun (WGS) entry which is preliminary data.</text>
</comment>